<protein>
    <submittedName>
        <fullName evidence="1">Uncharacterized protein</fullName>
    </submittedName>
</protein>
<keyword evidence="2" id="KW-1185">Reference proteome</keyword>
<gene>
    <name evidence="1" type="ORF">V5O48_008145</name>
</gene>
<feature type="non-terminal residue" evidence="1">
    <location>
        <position position="292"/>
    </location>
</feature>
<reference evidence="1 2" key="1">
    <citation type="submission" date="2024-02" db="EMBL/GenBank/DDBJ databases">
        <title>A draft genome for the cacao thread blight pathogen Marasmius crinis-equi.</title>
        <authorList>
            <person name="Cohen S.P."/>
            <person name="Baruah I.K."/>
            <person name="Amoako-Attah I."/>
            <person name="Bukari Y."/>
            <person name="Meinhardt L.W."/>
            <person name="Bailey B.A."/>
        </authorList>
    </citation>
    <scope>NUCLEOTIDE SEQUENCE [LARGE SCALE GENOMIC DNA]</scope>
    <source>
        <strain evidence="1 2">GH-76</strain>
    </source>
</reference>
<evidence type="ECO:0000313" key="1">
    <source>
        <dbReference type="EMBL" id="KAL0573800.1"/>
    </source>
</evidence>
<evidence type="ECO:0000313" key="2">
    <source>
        <dbReference type="Proteomes" id="UP001465976"/>
    </source>
</evidence>
<sequence length="292" mass="33382">MTQRYAASERMPPEITNFELYSIDIWHFVGPIFNIPEGSSEGMLQDSYIPSKELIHAINEFNVYQYIDMLVDRNYMQQIYMVFRNRFPLGNKEVCTGVLFKNIPCLHRLYLQWTECTQLVPGSLSPYTSQISSQLSPFIKSHRSLFKDGWLAKLPKICTSGTLSQLTLLIAVVCSPLPTGYRYGDLVNFLNLLKDTDNSESHIPFKIYPWGTNLMELPEGSDVGYISCEKGRAFIDRMQALGRNLGSDSSYYYKAAVERGIRAFIAGHFTGLDKWNSEISMLLELWPSLDGY</sequence>
<comment type="caution">
    <text evidence="1">The sequence shown here is derived from an EMBL/GenBank/DDBJ whole genome shotgun (WGS) entry which is preliminary data.</text>
</comment>
<accession>A0ABR3FER9</accession>
<dbReference type="Proteomes" id="UP001465976">
    <property type="component" value="Unassembled WGS sequence"/>
</dbReference>
<dbReference type="EMBL" id="JBAHYK010000461">
    <property type="protein sequence ID" value="KAL0573800.1"/>
    <property type="molecule type" value="Genomic_DNA"/>
</dbReference>
<proteinExistence type="predicted"/>
<name>A0ABR3FER9_9AGAR</name>
<organism evidence="1 2">
    <name type="scientific">Marasmius crinis-equi</name>
    <dbReference type="NCBI Taxonomy" id="585013"/>
    <lineage>
        <taxon>Eukaryota</taxon>
        <taxon>Fungi</taxon>
        <taxon>Dikarya</taxon>
        <taxon>Basidiomycota</taxon>
        <taxon>Agaricomycotina</taxon>
        <taxon>Agaricomycetes</taxon>
        <taxon>Agaricomycetidae</taxon>
        <taxon>Agaricales</taxon>
        <taxon>Marasmiineae</taxon>
        <taxon>Marasmiaceae</taxon>
        <taxon>Marasmius</taxon>
    </lineage>
</organism>